<dbReference type="AlphaFoldDB" id="A0A4R2HWE8"/>
<feature type="compositionally biased region" description="Polar residues" evidence="1">
    <location>
        <begin position="416"/>
        <end position="427"/>
    </location>
</feature>
<evidence type="ECO:0000259" key="2">
    <source>
        <dbReference type="Pfam" id="PF00884"/>
    </source>
</evidence>
<feature type="region of interest" description="Disordered" evidence="1">
    <location>
        <begin position="413"/>
        <end position="435"/>
    </location>
</feature>
<dbReference type="GO" id="GO:0015024">
    <property type="term" value="F:glucuronate-2-sulfatase activity"/>
    <property type="evidence" value="ECO:0007669"/>
    <property type="project" value="TreeGrafter"/>
</dbReference>
<keyword evidence="4" id="KW-1185">Reference proteome</keyword>
<dbReference type="InterPro" id="IPR051849">
    <property type="entry name" value="GAG-degrading_sulfatase"/>
</dbReference>
<protein>
    <submittedName>
        <fullName evidence="3">Choline-sulfatase</fullName>
    </submittedName>
</protein>
<accession>A0A4R2HWE8</accession>
<evidence type="ECO:0000313" key="4">
    <source>
        <dbReference type="Proteomes" id="UP000294508"/>
    </source>
</evidence>
<dbReference type="OrthoDB" id="9777306at2"/>
<dbReference type="InterPro" id="IPR000917">
    <property type="entry name" value="Sulfatase_N"/>
</dbReference>
<dbReference type="InterPro" id="IPR017850">
    <property type="entry name" value="Alkaline_phosphatase_core_sf"/>
</dbReference>
<feature type="region of interest" description="Disordered" evidence="1">
    <location>
        <begin position="384"/>
        <end position="403"/>
    </location>
</feature>
<organism evidence="3 4">
    <name type="scientific">Kribbella steppae</name>
    <dbReference type="NCBI Taxonomy" id="2512223"/>
    <lineage>
        <taxon>Bacteria</taxon>
        <taxon>Bacillati</taxon>
        <taxon>Actinomycetota</taxon>
        <taxon>Actinomycetes</taxon>
        <taxon>Propionibacteriales</taxon>
        <taxon>Kribbellaceae</taxon>
        <taxon>Kribbella</taxon>
    </lineage>
</organism>
<evidence type="ECO:0000256" key="1">
    <source>
        <dbReference type="SAM" id="MobiDB-lite"/>
    </source>
</evidence>
<dbReference type="Pfam" id="PF00884">
    <property type="entry name" value="Sulfatase"/>
    <property type="match status" value="1"/>
</dbReference>
<dbReference type="CDD" id="cd16037">
    <property type="entry name" value="sulfatase_like"/>
    <property type="match status" value="1"/>
</dbReference>
<dbReference type="Proteomes" id="UP000294508">
    <property type="component" value="Unassembled WGS sequence"/>
</dbReference>
<dbReference type="EMBL" id="SLWN01000001">
    <property type="protein sequence ID" value="TCO35409.1"/>
    <property type="molecule type" value="Genomic_DNA"/>
</dbReference>
<dbReference type="SUPFAM" id="SSF53649">
    <property type="entry name" value="Alkaline phosphatase-like"/>
    <property type="match status" value="1"/>
</dbReference>
<dbReference type="Gene3D" id="3.40.720.10">
    <property type="entry name" value="Alkaline Phosphatase, subunit A"/>
    <property type="match status" value="1"/>
</dbReference>
<dbReference type="PANTHER" id="PTHR46615:SF1">
    <property type="entry name" value="ARYLSULFATASE K"/>
    <property type="match status" value="1"/>
</dbReference>
<sequence>MNRPNIVVVLSDEHTGTAAGWAGHPGVRTPNLDRLAAQSLSFDRAYTNSPMCVPSRLSLMAGQYVHQIGAWDNGVIPGPEFRSWGHHLTDYQTVIAGRTHFNGPDRLLGFDRRLTDDLDFWLDHSGRPPRRTPDWQRPTNSHVTEHGAGDHVHTQHDVDATDAALDFLRDPGPEPYLLYVGYMHPHFPLVAPPEFRALYDPAEVELPPSWDESVSSQHPVISLLRHGFRNDEPITEEQVREATVCYWALISHLDHQIGRLLAAIPDDTVVIYTSDHGEMAGHHAIWQKQCFYEPAVRVPLLLRHPSLAPARITSHVSLIDVLPTLREIAGLPPDPALPGHSLLDPVDRPVLSEYHAQGMPDAGYMLKSGPWKYCYYGPAQPPQLFNTEADPHELQDQSTKNTQTAKLDAQLRTILNPDQTNQTAKSHQASRARHP</sequence>
<feature type="domain" description="Sulfatase N-terminal" evidence="2">
    <location>
        <begin position="4"/>
        <end position="330"/>
    </location>
</feature>
<dbReference type="RefSeq" id="WP_158441065.1">
    <property type="nucleotide sequence ID" value="NZ_SLWN01000001.1"/>
</dbReference>
<name>A0A4R2HWE8_9ACTN</name>
<proteinExistence type="predicted"/>
<dbReference type="GO" id="GO:0004065">
    <property type="term" value="F:arylsulfatase activity"/>
    <property type="evidence" value="ECO:0007669"/>
    <property type="project" value="TreeGrafter"/>
</dbReference>
<gene>
    <name evidence="3" type="ORF">EV652_101289</name>
</gene>
<evidence type="ECO:0000313" key="3">
    <source>
        <dbReference type="EMBL" id="TCO35409.1"/>
    </source>
</evidence>
<reference evidence="3 4" key="1">
    <citation type="journal article" date="2015" name="Stand. Genomic Sci.">
        <title>Genomic Encyclopedia of Bacterial and Archaeal Type Strains, Phase III: the genomes of soil and plant-associated and newly described type strains.</title>
        <authorList>
            <person name="Whitman W.B."/>
            <person name="Woyke T."/>
            <person name="Klenk H.P."/>
            <person name="Zhou Y."/>
            <person name="Lilburn T.G."/>
            <person name="Beck B.J."/>
            <person name="De Vos P."/>
            <person name="Vandamme P."/>
            <person name="Eisen J.A."/>
            <person name="Garrity G."/>
            <person name="Hugenholtz P."/>
            <person name="Kyrpides N.C."/>
        </authorList>
    </citation>
    <scope>NUCLEOTIDE SEQUENCE [LARGE SCALE GENOMIC DNA]</scope>
    <source>
        <strain evidence="3 4">VKM Ac-2572</strain>
    </source>
</reference>
<comment type="caution">
    <text evidence="3">The sequence shown here is derived from an EMBL/GenBank/DDBJ whole genome shotgun (WGS) entry which is preliminary data.</text>
</comment>
<dbReference type="PANTHER" id="PTHR46615">
    <property type="entry name" value="ARYLSULFATASE K"/>
    <property type="match status" value="1"/>
</dbReference>